<accession>A0A6B8TCU0</accession>
<reference evidence="2 3" key="1">
    <citation type="submission" date="2019-11" db="EMBL/GenBank/DDBJ databases">
        <title>FDA dAtabase for Regulatory Grade micrObial Sequences (FDA-ARGOS): Supporting development and validation of Infectious Disease Dx tests.</title>
        <authorList>
            <person name="Kerrigan L."/>
            <person name="Long C."/>
            <person name="Tallon L."/>
            <person name="Sadzewicz L."/>
            <person name="Vavikolanu K."/>
            <person name="Mehta A."/>
            <person name="Aluvathingal J."/>
            <person name="Nadendla S."/>
            <person name="Yan Y."/>
            <person name="Sichtig H."/>
        </authorList>
    </citation>
    <scope>NUCLEOTIDE SEQUENCE [LARGE SCALE GENOMIC DNA]</scope>
    <source>
        <strain evidence="2 3">FDAARGOS_674</strain>
    </source>
</reference>
<dbReference type="KEGG" id="cxe:FOB82_00785"/>
<evidence type="ECO:0000313" key="2">
    <source>
        <dbReference type="EMBL" id="QGS33698.1"/>
    </source>
</evidence>
<organism evidence="2 3">
    <name type="scientific">Corynebacterium xerosis</name>
    <dbReference type="NCBI Taxonomy" id="1725"/>
    <lineage>
        <taxon>Bacteria</taxon>
        <taxon>Bacillati</taxon>
        <taxon>Actinomycetota</taxon>
        <taxon>Actinomycetes</taxon>
        <taxon>Mycobacteriales</taxon>
        <taxon>Corynebacteriaceae</taxon>
        <taxon>Corynebacterium</taxon>
    </lineage>
</organism>
<feature type="compositionally biased region" description="Basic residues" evidence="1">
    <location>
        <begin position="21"/>
        <end position="35"/>
    </location>
</feature>
<dbReference type="Proteomes" id="UP000426857">
    <property type="component" value="Chromosome"/>
</dbReference>
<dbReference type="RefSeq" id="WP_155867235.1">
    <property type="nucleotide sequence ID" value="NZ_CP046322.1"/>
</dbReference>
<name>A0A6B8TCU0_9CORY</name>
<protein>
    <submittedName>
        <fullName evidence="2">Uncharacterized protein</fullName>
    </submittedName>
</protein>
<evidence type="ECO:0000256" key="1">
    <source>
        <dbReference type="SAM" id="MobiDB-lite"/>
    </source>
</evidence>
<feature type="compositionally biased region" description="Low complexity" evidence="1">
    <location>
        <begin position="1"/>
        <end position="20"/>
    </location>
</feature>
<evidence type="ECO:0000313" key="3">
    <source>
        <dbReference type="Proteomes" id="UP000426857"/>
    </source>
</evidence>
<feature type="region of interest" description="Disordered" evidence="1">
    <location>
        <begin position="1"/>
        <end position="36"/>
    </location>
</feature>
<proteinExistence type="predicted"/>
<dbReference type="EMBL" id="CP046322">
    <property type="protein sequence ID" value="QGS33698.1"/>
    <property type="molecule type" value="Genomic_DNA"/>
</dbReference>
<dbReference type="AlphaFoldDB" id="A0A6B8TCU0"/>
<feature type="region of interest" description="Disordered" evidence="1">
    <location>
        <begin position="56"/>
        <end position="85"/>
    </location>
</feature>
<gene>
    <name evidence="2" type="ORF">FOB82_00785</name>
</gene>
<sequence length="174" mass="16992">MTAGPPASTTGTNTATTGPGRHSRTRTGRGPRRRFAASLMALSLASMPLLAAPAMAQPAGPDGSAGSAGSAGSVGSAGSAGSAGSSAIGIGPEGIGRATVDSPVVPAPAGTIPTDFGATGPHATTVTKEARACDDLIYGVYSDVVEATMNVHERPSCYDSFPGGADSPIGVQFY</sequence>